<dbReference type="GO" id="GO:0007165">
    <property type="term" value="P:signal transduction"/>
    <property type="evidence" value="ECO:0007669"/>
    <property type="project" value="UniProtKB-KW"/>
</dbReference>
<evidence type="ECO:0000256" key="7">
    <source>
        <dbReference type="ARBA" id="ARBA00023136"/>
    </source>
</evidence>
<feature type="transmembrane region" description="Helical" evidence="10">
    <location>
        <begin position="43"/>
        <end position="63"/>
    </location>
</feature>
<sequence length="170" mass="19600">MERVENIGWDPKKSQEENYNELVNCIEDHRIVMNVFEILQGTTGYAIFVQFASTALVLTLEALHTIIYDLTFTEFLLVLFYFLDSTLQILPACYYSNKFMVLTDQFVTSIFSSNFPDQSQKFKKTAIIFMQMIQKSCVVLAGKIIPVTLATFMSILKLSYSMLTLARQLR</sequence>
<keyword evidence="9" id="KW-0807">Transducer</keyword>
<evidence type="ECO:0000256" key="2">
    <source>
        <dbReference type="ARBA" id="ARBA00022475"/>
    </source>
</evidence>
<keyword evidence="12" id="KW-1185">Reference proteome</keyword>
<evidence type="ECO:0000256" key="9">
    <source>
        <dbReference type="ARBA" id="ARBA00023224"/>
    </source>
</evidence>
<dbReference type="AlphaFoldDB" id="A0A7R8UXT7"/>
<feature type="transmembrane region" description="Helical" evidence="10">
    <location>
        <begin position="138"/>
        <end position="160"/>
    </location>
</feature>
<dbReference type="PANTHER" id="PTHR21137:SF35">
    <property type="entry name" value="ODORANT RECEPTOR 19A-RELATED"/>
    <property type="match status" value="1"/>
</dbReference>
<dbReference type="InParanoid" id="A0A7R8UXT7"/>
<keyword evidence="5" id="KW-0552">Olfaction</keyword>
<dbReference type="PANTHER" id="PTHR21137">
    <property type="entry name" value="ODORANT RECEPTOR"/>
    <property type="match status" value="1"/>
</dbReference>
<feature type="transmembrane region" description="Helical" evidence="10">
    <location>
        <begin position="75"/>
        <end position="97"/>
    </location>
</feature>
<keyword evidence="8" id="KW-0675">Receptor</keyword>
<evidence type="ECO:0000256" key="10">
    <source>
        <dbReference type="SAM" id="Phobius"/>
    </source>
</evidence>
<dbReference type="Pfam" id="PF02949">
    <property type="entry name" value="7tm_6"/>
    <property type="match status" value="1"/>
</dbReference>
<dbReference type="GO" id="GO:0005549">
    <property type="term" value="F:odorant binding"/>
    <property type="evidence" value="ECO:0007669"/>
    <property type="project" value="InterPro"/>
</dbReference>
<keyword evidence="4 10" id="KW-0812">Transmembrane</keyword>
<evidence type="ECO:0000256" key="3">
    <source>
        <dbReference type="ARBA" id="ARBA00022606"/>
    </source>
</evidence>
<keyword evidence="7 10" id="KW-0472">Membrane</keyword>
<evidence type="ECO:0000256" key="8">
    <source>
        <dbReference type="ARBA" id="ARBA00023170"/>
    </source>
</evidence>
<proteinExistence type="predicted"/>
<keyword evidence="6 10" id="KW-1133">Transmembrane helix</keyword>
<keyword evidence="2" id="KW-1003">Cell membrane</keyword>
<gene>
    <name evidence="11" type="ORF">HERILL_LOCUS11685</name>
</gene>
<evidence type="ECO:0000256" key="1">
    <source>
        <dbReference type="ARBA" id="ARBA00004651"/>
    </source>
</evidence>
<organism evidence="11 12">
    <name type="scientific">Hermetia illucens</name>
    <name type="common">Black soldier fly</name>
    <dbReference type="NCBI Taxonomy" id="343691"/>
    <lineage>
        <taxon>Eukaryota</taxon>
        <taxon>Metazoa</taxon>
        <taxon>Ecdysozoa</taxon>
        <taxon>Arthropoda</taxon>
        <taxon>Hexapoda</taxon>
        <taxon>Insecta</taxon>
        <taxon>Pterygota</taxon>
        <taxon>Neoptera</taxon>
        <taxon>Endopterygota</taxon>
        <taxon>Diptera</taxon>
        <taxon>Brachycera</taxon>
        <taxon>Stratiomyomorpha</taxon>
        <taxon>Stratiomyidae</taxon>
        <taxon>Hermetiinae</taxon>
        <taxon>Hermetia</taxon>
    </lineage>
</organism>
<dbReference type="InterPro" id="IPR004117">
    <property type="entry name" value="7tm6_olfct_rcpt"/>
</dbReference>
<comment type="subcellular location">
    <subcellularLocation>
        <location evidence="1">Cell membrane</location>
        <topology evidence="1">Multi-pass membrane protein</topology>
    </subcellularLocation>
</comment>
<name>A0A7R8UXT7_HERIL</name>
<reference evidence="11 12" key="1">
    <citation type="submission" date="2020-11" db="EMBL/GenBank/DDBJ databases">
        <authorList>
            <person name="Wallbank WR R."/>
            <person name="Pardo Diaz C."/>
            <person name="Kozak K."/>
            <person name="Martin S."/>
            <person name="Jiggins C."/>
            <person name="Moest M."/>
            <person name="Warren A I."/>
            <person name="Generalovic N T."/>
            <person name="Byers J.R.P. K."/>
            <person name="Montejo-Kovacevich G."/>
            <person name="Yen C E."/>
        </authorList>
    </citation>
    <scope>NUCLEOTIDE SEQUENCE [LARGE SCALE GENOMIC DNA]</scope>
</reference>
<evidence type="ECO:0000256" key="4">
    <source>
        <dbReference type="ARBA" id="ARBA00022692"/>
    </source>
</evidence>
<dbReference type="OrthoDB" id="5846619at2759"/>
<evidence type="ECO:0000256" key="6">
    <source>
        <dbReference type="ARBA" id="ARBA00022989"/>
    </source>
</evidence>
<evidence type="ECO:0000313" key="12">
    <source>
        <dbReference type="Proteomes" id="UP000594454"/>
    </source>
</evidence>
<keyword evidence="3" id="KW-0716">Sensory transduction</keyword>
<accession>A0A7R8UXT7</accession>
<evidence type="ECO:0000256" key="5">
    <source>
        <dbReference type="ARBA" id="ARBA00022725"/>
    </source>
</evidence>
<dbReference type="EMBL" id="LR899012">
    <property type="protein sequence ID" value="CAD7089107.1"/>
    <property type="molecule type" value="Genomic_DNA"/>
</dbReference>
<evidence type="ECO:0000313" key="11">
    <source>
        <dbReference type="EMBL" id="CAD7089107.1"/>
    </source>
</evidence>
<dbReference type="GO" id="GO:0004984">
    <property type="term" value="F:olfactory receptor activity"/>
    <property type="evidence" value="ECO:0007669"/>
    <property type="project" value="InterPro"/>
</dbReference>
<dbReference type="GO" id="GO:0005886">
    <property type="term" value="C:plasma membrane"/>
    <property type="evidence" value="ECO:0007669"/>
    <property type="project" value="UniProtKB-SubCell"/>
</dbReference>
<dbReference type="Proteomes" id="UP000594454">
    <property type="component" value="Chromosome 4"/>
</dbReference>
<protein>
    <submittedName>
        <fullName evidence="11">Uncharacterized protein</fullName>
    </submittedName>
</protein>